<gene>
    <name evidence="2" type="ORF">GUJ93_ZPchr0006g42658</name>
</gene>
<name>A0A8J5T1R1_ZIZPA</name>
<organism evidence="2 3">
    <name type="scientific">Zizania palustris</name>
    <name type="common">Northern wild rice</name>
    <dbReference type="NCBI Taxonomy" id="103762"/>
    <lineage>
        <taxon>Eukaryota</taxon>
        <taxon>Viridiplantae</taxon>
        <taxon>Streptophyta</taxon>
        <taxon>Embryophyta</taxon>
        <taxon>Tracheophyta</taxon>
        <taxon>Spermatophyta</taxon>
        <taxon>Magnoliopsida</taxon>
        <taxon>Liliopsida</taxon>
        <taxon>Poales</taxon>
        <taxon>Poaceae</taxon>
        <taxon>BOP clade</taxon>
        <taxon>Oryzoideae</taxon>
        <taxon>Oryzeae</taxon>
        <taxon>Zizaniinae</taxon>
        <taxon>Zizania</taxon>
    </lineage>
</organism>
<dbReference type="EMBL" id="JAAALK010000283">
    <property type="protein sequence ID" value="KAG8072265.1"/>
    <property type="molecule type" value="Genomic_DNA"/>
</dbReference>
<evidence type="ECO:0000313" key="2">
    <source>
        <dbReference type="EMBL" id="KAG8072265.1"/>
    </source>
</evidence>
<reference evidence="2" key="2">
    <citation type="submission" date="2021-02" db="EMBL/GenBank/DDBJ databases">
        <authorList>
            <person name="Kimball J.A."/>
            <person name="Haas M.W."/>
            <person name="Macchietto M."/>
            <person name="Kono T."/>
            <person name="Duquette J."/>
            <person name="Shao M."/>
        </authorList>
    </citation>
    <scope>NUCLEOTIDE SEQUENCE</scope>
    <source>
        <tissue evidence="2">Fresh leaf tissue</tissue>
    </source>
</reference>
<protein>
    <submittedName>
        <fullName evidence="2">Uncharacterized protein</fullName>
    </submittedName>
</protein>
<reference evidence="2" key="1">
    <citation type="journal article" date="2021" name="bioRxiv">
        <title>Whole Genome Assembly and Annotation of Northern Wild Rice, Zizania palustris L., Supports a Whole Genome Duplication in the Zizania Genus.</title>
        <authorList>
            <person name="Haas M."/>
            <person name="Kono T."/>
            <person name="Macchietto M."/>
            <person name="Millas R."/>
            <person name="McGilp L."/>
            <person name="Shao M."/>
            <person name="Duquette J."/>
            <person name="Hirsch C.N."/>
            <person name="Kimball J."/>
        </authorList>
    </citation>
    <scope>NUCLEOTIDE SEQUENCE</scope>
    <source>
        <tissue evidence="2">Fresh leaf tissue</tissue>
    </source>
</reference>
<evidence type="ECO:0000313" key="3">
    <source>
        <dbReference type="Proteomes" id="UP000729402"/>
    </source>
</evidence>
<accession>A0A8J5T1R1</accession>
<feature type="region of interest" description="Disordered" evidence="1">
    <location>
        <begin position="1"/>
        <end position="51"/>
    </location>
</feature>
<comment type="caution">
    <text evidence="2">The sequence shown here is derived from an EMBL/GenBank/DDBJ whole genome shotgun (WGS) entry which is preliminary data.</text>
</comment>
<dbReference type="Proteomes" id="UP000729402">
    <property type="component" value="Unassembled WGS sequence"/>
</dbReference>
<evidence type="ECO:0000256" key="1">
    <source>
        <dbReference type="SAM" id="MobiDB-lite"/>
    </source>
</evidence>
<keyword evidence="3" id="KW-1185">Reference proteome</keyword>
<sequence>MGCSPGSNREGKAVPSRSSQADICLLRHSSPGNLSSRHPEPSSPHLAASPPFFPSARGCAHGCTSAPHLAALDAGAGAQRQARRP</sequence>
<dbReference type="AlphaFoldDB" id="A0A8J5T1R1"/>
<proteinExistence type="predicted"/>